<protein>
    <submittedName>
        <fullName evidence="4">Uncharacterized protein LOC136081671 isoform X1</fullName>
    </submittedName>
</protein>
<dbReference type="Pfam" id="PF01335">
    <property type="entry name" value="DED"/>
    <property type="match status" value="1"/>
</dbReference>
<dbReference type="SUPFAM" id="SSF48403">
    <property type="entry name" value="Ankyrin repeat"/>
    <property type="match status" value="1"/>
</dbReference>
<dbReference type="Pfam" id="PF12796">
    <property type="entry name" value="Ank_2"/>
    <property type="match status" value="1"/>
</dbReference>
<dbReference type="GeneID" id="136081671"/>
<dbReference type="CDD" id="cd08336">
    <property type="entry name" value="DED_FADD"/>
    <property type="match status" value="1"/>
</dbReference>
<sequence length="426" mass="48452">MKKMDKNEYKLKMLKVLKMLRKEDFELLKYIFSDIGQGVLEKLKTPLDLINILEMNGLVNPDNLELFTNALENLGRNDIVKTLKEKSQVPDIDKIPVQGVGFHCIYQDTSSNNKSKNEVIINKKEPIDLTKNPYDTKLTAAIRLKYDIESIELIIKENPSIINIPERKFDELPIILAVNLKNIELLKFLIDQGADINKKIGDYGKTALYNAVLRKNHGAATILLKHKQIDMCIKCCEEQNTALHCAVSKNDIEMLEILVQYAKEKGVLQKLMTLKNKNEHTPDKVSTATSFEAITRLKMLVDDTRKDNVAATQQISHGGHSYTINNANNVSITNVIYSPTSFNNIPETSSSQDENTKLSSPSYESSKLSSVLLDKVTKEPNSSDEIARELCLLSDKQINDFYVYMQLRQFHLSSMQNEEQNNILRL</sequence>
<dbReference type="InterPro" id="IPR036770">
    <property type="entry name" value="Ankyrin_rpt-contain_sf"/>
</dbReference>
<organism evidence="3 4">
    <name type="scientific">Hydra vulgaris</name>
    <name type="common">Hydra</name>
    <name type="synonym">Hydra attenuata</name>
    <dbReference type="NCBI Taxonomy" id="6087"/>
    <lineage>
        <taxon>Eukaryota</taxon>
        <taxon>Metazoa</taxon>
        <taxon>Cnidaria</taxon>
        <taxon>Hydrozoa</taxon>
        <taxon>Hydroidolina</taxon>
        <taxon>Anthoathecata</taxon>
        <taxon>Aplanulata</taxon>
        <taxon>Hydridae</taxon>
        <taxon>Hydra</taxon>
    </lineage>
</organism>
<dbReference type="SUPFAM" id="SSF47986">
    <property type="entry name" value="DEATH domain"/>
    <property type="match status" value="1"/>
</dbReference>
<feature type="domain" description="DED" evidence="2">
    <location>
        <begin position="8"/>
        <end position="85"/>
    </location>
</feature>
<dbReference type="InterPro" id="IPR002110">
    <property type="entry name" value="Ankyrin_rpt"/>
</dbReference>
<evidence type="ECO:0000256" key="1">
    <source>
        <dbReference type="PROSITE-ProRule" id="PRU00023"/>
    </source>
</evidence>
<dbReference type="PROSITE" id="PS50168">
    <property type="entry name" value="DED"/>
    <property type="match status" value="1"/>
</dbReference>
<proteinExistence type="predicted"/>
<dbReference type="PROSITE" id="PS50088">
    <property type="entry name" value="ANK_REPEAT"/>
    <property type="match status" value="1"/>
</dbReference>
<dbReference type="PANTHER" id="PTHR24118">
    <property type="entry name" value="POTE ANKYRIN DOMAIN"/>
    <property type="match status" value="1"/>
</dbReference>
<accession>A0ABM4C1J0</accession>
<keyword evidence="3" id="KW-1185">Reference proteome</keyword>
<dbReference type="PROSITE" id="PS50297">
    <property type="entry name" value="ANK_REP_REGION"/>
    <property type="match status" value="1"/>
</dbReference>
<evidence type="ECO:0000313" key="3">
    <source>
        <dbReference type="Proteomes" id="UP001652625"/>
    </source>
</evidence>
<reference evidence="4" key="1">
    <citation type="submission" date="2025-08" db="UniProtKB">
        <authorList>
            <consortium name="RefSeq"/>
        </authorList>
    </citation>
    <scope>IDENTIFICATION</scope>
</reference>
<dbReference type="InterPro" id="IPR011029">
    <property type="entry name" value="DEATH-like_dom_sf"/>
</dbReference>
<dbReference type="Gene3D" id="1.10.533.10">
    <property type="entry name" value="Death Domain, Fas"/>
    <property type="match status" value="1"/>
</dbReference>
<dbReference type="SMART" id="SM00248">
    <property type="entry name" value="ANK"/>
    <property type="match status" value="4"/>
</dbReference>
<evidence type="ECO:0000259" key="2">
    <source>
        <dbReference type="PROSITE" id="PS50168"/>
    </source>
</evidence>
<keyword evidence="1" id="KW-0040">ANK repeat</keyword>
<dbReference type="PANTHER" id="PTHR24118:SF99">
    <property type="entry name" value="POTE ANKYRIN DOMAIN FAMILY MEMBER 3C-RELATED"/>
    <property type="match status" value="1"/>
</dbReference>
<dbReference type="Gene3D" id="1.25.40.20">
    <property type="entry name" value="Ankyrin repeat-containing domain"/>
    <property type="match status" value="1"/>
</dbReference>
<dbReference type="Proteomes" id="UP001652625">
    <property type="component" value="Chromosome 06"/>
</dbReference>
<name>A0ABM4C1J0_HYDVU</name>
<evidence type="ECO:0000313" key="4">
    <source>
        <dbReference type="RefSeq" id="XP_065655411.1"/>
    </source>
</evidence>
<dbReference type="InterPro" id="IPR001875">
    <property type="entry name" value="DED_dom"/>
</dbReference>
<gene>
    <name evidence="4" type="primary">LOC136081671</name>
</gene>
<feature type="repeat" description="ANK" evidence="1">
    <location>
        <begin position="169"/>
        <end position="201"/>
    </location>
</feature>
<dbReference type="RefSeq" id="XP_065655411.1">
    <property type="nucleotide sequence ID" value="XM_065799339.1"/>
</dbReference>